<dbReference type="SUPFAM" id="SSF46785">
    <property type="entry name" value="Winged helix' DNA-binding domain"/>
    <property type="match status" value="1"/>
</dbReference>
<dbReference type="GO" id="GO:0043565">
    <property type="term" value="F:sequence-specific DNA binding"/>
    <property type="evidence" value="ECO:0007669"/>
    <property type="project" value="InterPro"/>
</dbReference>
<dbReference type="InterPro" id="IPR036390">
    <property type="entry name" value="WH_DNA-bd_sf"/>
</dbReference>
<dbReference type="InterPro" id="IPR036388">
    <property type="entry name" value="WH-like_DNA-bd_sf"/>
</dbReference>
<accession>X0WNE3</accession>
<feature type="domain" description="HTH asnC-type" evidence="1">
    <location>
        <begin position="4"/>
        <end position="37"/>
    </location>
</feature>
<dbReference type="Gene3D" id="1.10.10.10">
    <property type="entry name" value="Winged helix-like DNA-binding domain superfamily/Winged helix DNA-binding domain"/>
    <property type="match status" value="1"/>
</dbReference>
<dbReference type="Pfam" id="PF13404">
    <property type="entry name" value="HTH_AsnC-type"/>
    <property type="match status" value="1"/>
</dbReference>
<reference evidence="2" key="1">
    <citation type="journal article" date="2014" name="Front. Microbiol.">
        <title>High frequency of phylogenetically diverse reductive dehalogenase-homologous genes in deep subseafloor sedimentary metagenomes.</title>
        <authorList>
            <person name="Kawai M."/>
            <person name="Futagami T."/>
            <person name="Toyoda A."/>
            <person name="Takaki Y."/>
            <person name="Nishi S."/>
            <person name="Hori S."/>
            <person name="Arai W."/>
            <person name="Tsubouchi T."/>
            <person name="Morono Y."/>
            <person name="Uchiyama I."/>
            <person name="Ito T."/>
            <person name="Fujiyama A."/>
            <person name="Inagaki F."/>
            <person name="Takami H."/>
        </authorList>
    </citation>
    <scope>NUCLEOTIDE SEQUENCE</scope>
    <source>
        <strain evidence="2">Expedition CK06-06</strain>
    </source>
</reference>
<proteinExistence type="predicted"/>
<sequence>MFALDEIDRKLLIELLTNSKRSFRELAKSIGVSPATV</sequence>
<dbReference type="PROSITE" id="PS50956">
    <property type="entry name" value="HTH_ASNC_2"/>
    <property type="match status" value="1"/>
</dbReference>
<gene>
    <name evidence="2" type="ORF">S01H1_57541</name>
</gene>
<organism evidence="2">
    <name type="scientific">marine sediment metagenome</name>
    <dbReference type="NCBI Taxonomy" id="412755"/>
    <lineage>
        <taxon>unclassified sequences</taxon>
        <taxon>metagenomes</taxon>
        <taxon>ecological metagenomes</taxon>
    </lineage>
</organism>
<name>X0WNE3_9ZZZZ</name>
<dbReference type="InterPro" id="IPR000485">
    <property type="entry name" value="AsnC-type_HTH_dom"/>
</dbReference>
<evidence type="ECO:0000313" key="2">
    <source>
        <dbReference type="EMBL" id="GAG14226.1"/>
    </source>
</evidence>
<comment type="caution">
    <text evidence="2">The sequence shown here is derived from an EMBL/GenBank/DDBJ whole genome shotgun (WGS) entry which is preliminary data.</text>
</comment>
<protein>
    <recommendedName>
        <fullName evidence="1">HTH asnC-type domain-containing protein</fullName>
    </recommendedName>
</protein>
<dbReference type="PRINTS" id="PR00033">
    <property type="entry name" value="HTHASNC"/>
</dbReference>
<evidence type="ECO:0000259" key="1">
    <source>
        <dbReference type="PROSITE" id="PS50956"/>
    </source>
</evidence>
<dbReference type="AlphaFoldDB" id="X0WNE3"/>
<feature type="non-terminal residue" evidence="2">
    <location>
        <position position="37"/>
    </location>
</feature>
<dbReference type="EMBL" id="BARS01037529">
    <property type="protein sequence ID" value="GAG14226.1"/>
    <property type="molecule type" value="Genomic_DNA"/>
</dbReference>